<protein>
    <submittedName>
        <fullName evidence="2">Uncharacterized protein</fullName>
    </submittedName>
</protein>
<feature type="region of interest" description="Disordered" evidence="1">
    <location>
        <begin position="1"/>
        <end position="23"/>
    </location>
</feature>
<sequence length="90" mass="10137">MVAEDNSSGEESERGSDSPDDDDLELLFLQNYFNPRELSAHVNCQDISEDDFQSLFRQCHQEKKNGLPEEQANAVTAVGHTQHFGNLQIV</sequence>
<reference evidence="2" key="2">
    <citation type="journal article" date="2023" name="Science">
        <title>Genomic signatures of disease resistance in endangered staghorn corals.</title>
        <authorList>
            <person name="Vollmer S.V."/>
            <person name="Selwyn J.D."/>
            <person name="Despard B.A."/>
            <person name="Roesel C.L."/>
        </authorList>
    </citation>
    <scope>NUCLEOTIDE SEQUENCE</scope>
    <source>
        <strain evidence="2">K2</strain>
    </source>
</reference>
<evidence type="ECO:0000313" key="2">
    <source>
        <dbReference type="EMBL" id="KAK2558885.1"/>
    </source>
</evidence>
<dbReference type="EMBL" id="JARQWQ010000042">
    <property type="protein sequence ID" value="KAK2558885.1"/>
    <property type="molecule type" value="Genomic_DNA"/>
</dbReference>
<dbReference type="Proteomes" id="UP001249851">
    <property type="component" value="Unassembled WGS sequence"/>
</dbReference>
<name>A0AAD9QCV8_ACRCE</name>
<evidence type="ECO:0000256" key="1">
    <source>
        <dbReference type="SAM" id="MobiDB-lite"/>
    </source>
</evidence>
<organism evidence="2 3">
    <name type="scientific">Acropora cervicornis</name>
    <name type="common">Staghorn coral</name>
    <dbReference type="NCBI Taxonomy" id="6130"/>
    <lineage>
        <taxon>Eukaryota</taxon>
        <taxon>Metazoa</taxon>
        <taxon>Cnidaria</taxon>
        <taxon>Anthozoa</taxon>
        <taxon>Hexacorallia</taxon>
        <taxon>Scleractinia</taxon>
        <taxon>Astrocoeniina</taxon>
        <taxon>Acroporidae</taxon>
        <taxon>Acropora</taxon>
    </lineage>
</organism>
<proteinExistence type="predicted"/>
<accession>A0AAD9QCV8</accession>
<keyword evidence="3" id="KW-1185">Reference proteome</keyword>
<evidence type="ECO:0000313" key="3">
    <source>
        <dbReference type="Proteomes" id="UP001249851"/>
    </source>
</evidence>
<comment type="caution">
    <text evidence="2">The sequence shown here is derived from an EMBL/GenBank/DDBJ whole genome shotgun (WGS) entry which is preliminary data.</text>
</comment>
<dbReference type="AlphaFoldDB" id="A0AAD9QCV8"/>
<gene>
    <name evidence="2" type="ORF">P5673_018501</name>
</gene>
<reference evidence="2" key="1">
    <citation type="journal article" date="2023" name="G3 (Bethesda)">
        <title>Whole genome assembly and annotation of the endangered Caribbean coral Acropora cervicornis.</title>
        <authorList>
            <person name="Selwyn J.D."/>
            <person name="Vollmer S.V."/>
        </authorList>
    </citation>
    <scope>NUCLEOTIDE SEQUENCE</scope>
    <source>
        <strain evidence="2">K2</strain>
    </source>
</reference>